<sequence>MNSTDVLLYLSKKCYRTHQKNLTKDGMCPRAYDGRLCWHPTNAGELAVRNCSWDILESTQQGLATWQCLKNGSWFVPPGDIFPLSNISQCGTFFITTNQTTSSPPINDLNIFYSEWIPRIKGISHCGYTLSIISLILSICIFISIKRLRCSRNTLHINLFISFILRSFMSILKDSLLVRGTALSVDVHEYDSDGLPVFSASHNYSWTCKALISIRYYFIISNFMFMLMEGLYLHNLMFLKLFSDHHSVAIYCVLGWGLPFVFVIPWITLRVLYEDLMCWTRKDITYISLFIDLPIHITVVINFILFLIIVRVLTAKLNNICLQQRKFKYRKLLKATLILIPLFGVPYVFSVLMSIFIENRPALDIVYLFFDQSFAAFQGLFAALVYCLLNSEVQIEIKRKYSLIKDKNDKEFRRSRTISNTQQVSLNVLDETPEDENGMLCNGKESKEITPVQEDQQCYF</sequence>
<feature type="transmembrane region" description="Helical" evidence="10">
    <location>
        <begin position="369"/>
        <end position="389"/>
    </location>
</feature>
<feature type="transmembrane region" description="Helical" evidence="10">
    <location>
        <begin position="155"/>
        <end position="172"/>
    </location>
</feature>
<feature type="transmembrane region" description="Helical" evidence="10">
    <location>
        <begin position="214"/>
        <end position="236"/>
    </location>
</feature>
<evidence type="ECO:0000256" key="6">
    <source>
        <dbReference type="ARBA" id="ARBA00023040"/>
    </source>
</evidence>
<evidence type="ECO:0000256" key="10">
    <source>
        <dbReference type="SAM" id="Phobius"/>
    </source>
</evidence>
<dbReference type="Gene3D" id="4.10.1240.10">
    <property type="entry name" value="GPCR, family 2, extracellular hormone receptor domain"/>
    <property type="match status" value="1"/>
</dbReference>
<dbReference type="InterPro" id="IPR036445">
    <property type="entry name" value="GPCR_2_extracell_dom_sf"/>
</dbReference>
<dbReference type="SUPFAM" id="SSF111418">
    <property type="entry name" value="Hormone receptor domain"/>
    <property type="match status" value="1"/>
</dbReference>
<evidence type="ECO:0000259" key="11">
    <source>
        <dbReference type="PROSITE" id="PS50227"/>
    </source>
</evidence>
<dbReference type="AlphaFoldDB" id="A0A6P7GAE6"/>
<keyword evidence="4 10" id="KW-0812">Transmembrane</keyword>
<dbReference type="SMART" id="SM00008">
    <property type="entry name" value="HormR"/>
    <property type="match status" value="1"/>
</dbReference>
<feature type="domain" description="G-protein coupled receptors family 2 profile 2" evidence="12">
    <location>
        <begin position="120"/>
        <end position="390"/>
    </location>
</feature>
<feature type="transmembrane region" description="Helical" evidence="10">
    <location>
        <begin position="122"/>
        <end position="143"/>
    </location>
</feature>
<feature type="domain" description="G-protein coupled receptors family 2 profile 1" evidence="11">
    <location>
        <begin position="13"/>
        <end position="94"/>
    </location>
</feature>
<evidence type="ECO:0000256" key="4">
    <source>
        <dbReference type="ARBA" id="ARBA00022692"/>
    </source>
</evidence>
<keyword evidence="6" id="KW-0297">G-protein coupled receptor</keyword>
<dbReference type="Gene3D" id="1.20.1070.10">
    <property type="entry name" value="Rhodopsin 7-helix transmembrane proteins"/>
    <property type="match status" value="1"/>
</dbReference>
<dbReference type="InterPro" id="IPR001879">
    <property type="entry name" value="GPCR_2_extracellular_dom"/>
</dbReference>
<evidence type="ECO:0000256" key="7">
    <source>
        <dbReference type="ARBA" id="ARBA00023136"/>
    </source>
</evidence>
<dbReference type="InterPro" id="IPR017981">
    <property type="entry name" value="GPCR_2-like_7TM"/>
</dbReference>
<dbReference type="InParanoid" id="A0A6P7GAE6"/>
<dbReference type="GO" id="GO:0017046">
    <property type="term" value="F:peptide hormone binding"/>
    <property type="evidence" value="ECO:0007669"/>
    <property type="project" value="TreeGrafter"/>
</dbReference>
<proteinExistence type="inferred from homology"/>
<keyword evidence="3" id="KW-1003">Cell membrane</keyword>
<dbReference type="RefSeq" id="XP_028141430.1">
    <property type="nucleotide sequence ID" value="XM_028285629.1"/>
</dbReference>
<dbReference type="PANTHER" id="PTHR45620:SF1">
    <property type="entry name" value="G-PROTEIN COUPLED RECEPTORS FAMILY 2 PROFILE 2 DOMAIN-CONTAINING PROTEIN"/>
    <property type="match status" value="1"/>
</dbReference>
<evidence type="ECO:0000256" key="9">
    <source>
        <dbReference type="ARBA" id="ARBA00023224"/>
    </source>
</evidence>
<feature type="transmembrane region" description="Helical" evidence="10">
    <location>
        <begin position="293"/>
        <end position="314"/>
    </location>
</feature>
<evidence type="ECO:0000259" key="12">
    <source>
        <dbReference type="PROSITE" id="PS50261"/>
    </source>
</evidence>
<dbReference type="InterPro" id="IPR050332">
    <property type="entry name" value="GPCR_2"/>
</dbReference>
<dbReference type="Pfam" id="PF02793">
    <property type="entry name" value="HRM"/>
    <property type="match status" value="1"/>
</dbReference>
<gene>
    <name evidence="13" type="primary">LOC114335396</name>
</gene>
<keyword evidence="9" id="KW-0807">Transducer</keyword>
<dbReference type="PANTHER" id="PTHR45620">
    <property type="entry name" value="PDF RECEPTOR-LIKE PROTEIN-RELATED"/>
    <property type="match status" value="1"/>
</dbReference>
<reference evidence="13" key="1">
    <citation type="submission" date="2025-08" db="UniProtKB">
        <authorList>
            <consortium name="RefSeq"/>
        </authorList>
    </citation>
    <scope>IDENTIFICATION</scope>
    <source>
        <tissue evidence="13">Whole insect</tissue>
    </source>
</reference>
<dbReference type="GO" id="GO:0007166">
    <property type="term" value="P:cell surface receptor signaling pathway"/>
    <property type="evidence" value="ECO:0007669"/>
    <property type="project" value="InterPro"/>
</dbReference>
<comment type="similarity">
    <text evidence="2">Belongs to the G-protein coupled receptor 2 family.</text>
</comment>
<evidence type="ECO:0000256" key="3">
    <source>
        <dbReference type="ARBA" id="ARBA00022475"/>
    </source>
</evidence>
<organism evidence="13">
    <name type="scientific">Diabrotica virgifera virgifera</name>
    <name type="common">western corn rootworm</name>
    <dbReference type="NCBI Taxonomy" id="50390"/>
    <lineage>
        <taxon>Eukaryota</taxon>
        <taxon>Metazoa</taxon>
        <taxon>Ecdysozoa</taxon>
        <taxon>Arthropoda</taxon>
        <taxon>Hexapoda</taxon>
        <taxon>Insecta</taxon>
        <taxon>Pterygota</taxon>
        <taxon>Neoptera</taxon>
        <taxon>Endopterygota</taxon>
        <taxon>Coleoptera</taxon>
        <taxon>Polyphaga</taxon>
        <taxon>Cucujiformia</taxon>
        <taxon>Chrysomeloidea</taxon>
        <taxon>Chrysomelidae</taxon>
        <taxon>Galerucinae</taxon>
        <taxon>Diabroticina</taxon>
        <taxon>Diabroticites</taxon>
        <taxon>Diabrotica</taxon>
    </lineage>
</organism>
<dbReference type="GO" id="GO:0005886">
    <property type="term" value="C:plasma membrane"/>
    <property type="evidence" value="ECO:0007669"/>
    <property type="project" value="UniProtKB-SubCell"/>
</dbReference>
<name>A0A6P7GAE6_DIAVI</name>
<evidence type="ECO:0000256" key="8">
    <source>
        <dbReference type="ARBA" id="ARBA00023170"/>
    </source>
</evidence>
<evidence type="ECO:0000313" key="13">
    <source>
        <dbReference type="RefSeq" id="XP_028141430.1"/>
    </source>
</evidence>
<dbReference type="PROSITE" id="PS50227">
    <property type="entry name" value="G_PROTEIN_RECEP_F2_3"/>
    <property type="match status" value="1"/>
</dbReference>
<dbReference type="SUPFAM" id="SSF81321">
    <property type="entry name" value="Family A G protein-coupled receptor-like"/>
    <property type="match status" value="1"/>
</dbReference>
<evidence type="ECO:0000256" key="2">
    <source>
        <dbReference type="ARBA" id="ARBA00005314"/>
    </source>
</evidence>
<dbReference type="GO" id="GO:0008528">
    <property type="term" value="F:G protein-coupled peptide receptor activity"/>
    <property type="evidence" value="ECO:0007669"/>
    <property type="project" value="TreeGrafter"/>
</dbReference>
<keyword evidence="7 10" id="KW-0472">Membrane</keyword>
<evidence type="ECO:0000256" key="5">
    <source>
        <dbReference type="ARBA" id="ARBA00022989"/>
    </source>
</evidence>
<feature type="transmembrane region" description="Helical" evidence="10">
    <location>
        <begin position="248"/>
        <end position="273"/>
    </location>
</feature>
<dbReference type="PRINTS" id="PR00249">
    <property type="entry name" value="GPCRSECRETIN"/>
</dbReference>
<comment type="subcellular location">
    <subcellularLocation>
        <location evidence="1">Cell membrane</location>
        <topology evidence="1">Multi-pass membrane protein</topology>
    </subcellularLocation>
</comment>
<dbReference type="GO" id="GO:0007188">
    <property type="term" value="P:adenylate cyclase-modulating G protein-coupled receptor signaling pathway"/>
    <property type="evidence" value="ECO:0007669"/>
    <property type="project" value="TreeGrafter"/>
</dbReference>
<keyword evidence="8" id="KW-0675">Receptor</keyword>
<evidence type="ECO:0000256" key="1">
    <source>
        <dbReference type="ARBA" id="ARBA00004651"/>
    </source>
</evidence>
<accession>A0A6P7GAE6</accession>
<protein>
    <submittedName>
        <fullName evidence="13">Parathyroid hormone/parathyroid hormone-related peptide receptor-like isoform X1</fullName>
    </submittedName>
</protein>
<dbReference type="Pfam" id="PF00002">
    <property type="entry name" value="7tm_2"/>
    <property type="match status" value="1"/>
</dbReference>
<keyword evidence="5 10" id="KW-1133">Transmembrane helix</keyword>
<dbReference type="PROSITE" id="PS50261">
    <property type="entry name" value="G_PROTEIN_RECEP_F2_4"/>
    <property type="match status" value="1"/>
</dbReference>
<feature type="transmembrane region" description="Helical" evidence="10">
    <location>
        <begin position="335"/>
        <end position="357"/>
    </location>
</feature>
<dbReference type="InterPro" id="IPR000832">
    <property type="entry name" value="GPCR_2_secretin-like"/>
</dbReference>